<reference evidence="2" key="1">
    <citation type="journal article" date="2020" name="G3 (Bethesda)">
        <title>High-Quality Assemblies for Three Invasive Social Wasps from the &lt;i&gt;Vespula&lt;/i&gt; Genus.</title>
        <authorList>
            <person name="Harrop T.W.R."/>
            <person name="Guhlin J."/>
            <person name="McLaughlin G.M."/>
            <person name="Permina E."/>
            <person name="Stockwell P."/>
            <person name="Gilligan J."/>
            <person name="Le Lec M.F."/>
            <person name="Gruber M.A.M."/>
            <person name="Quinn O."/>
            <person name="Lovegrove M."/>
            <person name="Duncan E.J."/>
            <person name="Remnant E.J."/>
            <person name="Van Eeckhoven J."/>
            <person name="Graham B."/>
            <person name="Knapp R.A."/>
            <person name="Langford K.W."/>
            <person name="Kronenberg Z."/>
            <person name="Press M.O."/>
            <person name="Eacker S.M."/>
            <person name="Wilson-Rankin E.E."/>
            <person name="Purcell J."/>
            <person name="Lester P.J."/>
            <person name="Dearden P.K."/>
        </authorList>
    </citation>
    <scope>NUCLEOTIDE SEQUENCE</scope>
    <source>
        <strain evidence="2">Volc-1</strain>
    </source>
</reference>
<protein>
    <submittedName>
        <fullName evidence="2">Uncharacterized protein</fullName>
    </submittedName>
</protein>
<evidence type="ECO:0000313" key="3">
    <source>
        <dbReference type="Proteomes" id="UP000600918"/>
    </source>
</evidence>
<dbReference type="EMBL" id="JACSDY010000002">
    <property type="protein sequence ID" value="KAF7435805.1"/>
    <property type="molecule type" value="Genomic_DNA"/>
</dbReference>
<gene>
    <name evidence="2" type="ORF">H0235_003996</name>
</gene>
<proteinExistence type="predicted"/>
<feature type="region of interest" description="Disordered" evidence="1">
    <location>
        <begin position="1"/>
        <end position="31"/>
    </location>
</feature>
<dbReference type="Proteomes" id="UP000600918">
    <property type="component" value="Unassembled WGS sequence"/>
</dbReference>
<keyword evidence="3" id="KW-1185">Reference proteome</keyword>
<feature type="compositionally biased region" description="Basic and acidic residues" evidence="1">
    <location>
        <begin position="82"/>
        <end position="94"/>
    </location>
</feature>
<dbReference type="AlphaFoldDB" id="A0A834PCZ3"/>
<feature type="region of interest" description="Disordered" evidence="1">
    <location>
        <begin position="66"/>
        <end position="107"/>
    </location>
</feature>
<organism evidence="2 3">
    <name type="scientific">Vespula pensylvanica</name>
    <name type="common">Western yellow jacket</name>
    <name type="synonym">Wasp</name>
    <dbReference type="NCBI Taxonomy" id="30213"/>
    <lineage>
        <taxon>Eukaryota</taxon>
        <taxon>Metazoa</taxon>
        <taxon>Ecdysozoa</taxon>
        <taxon>Arthropoda</taxon>
        <taxon>Hexapoda</taxon>
        <taxon>Insecta</taxon>
        <taxon>Pterygota</taxon>
        <taxon>Neoptera</taxon>
        <taxon>Endopterygota</taxon>
        <taxon>Hymenoptera</taxon>
        <taxon>Apocrita</taxon>
        <taxon>Aculeata</taxon>
        <taxon>Vespoidea</taxon>
        <taxon>Vespidae</taxon>
        <taxon>Vespinae</taxon>
        <taxon>Vespula</taxon>
    </lineage>
</organism>
<evidence type="ECO:0000256" key="1">
    <source>
        <dbReference type="SAM" id="MobiDB-lite"/>
    </source>
</evidence>
<evidence type="ECO:0000313" key="2">
    <source>
        <dbReference type="EMBL" id="KAF7435805.1"/>
    </source>
</evidence>
<sequence>MTARWACPFYTYDDEDDDDDDDDEGDDDVLRKIADPSCRILPRNRVNFRGPSMPIISMLMVTTATTDSLGTRTMPKRQTGGKRREEKGVEDGGGKPKTRRGMPTTRPLGELRENNVVENGLINSNERSFSSAFIRESRTRLLKISFLVDALKREWPVNIATPMLHSTCQQPGRKPFSLSSLHGSAHAPLKPDEDRCRCVRTSARCSREAVLPKFWSH</sequence>
<name>A0A834PCZ3_VESPE</name>
<comment type="caution">
    <text evidence="2">The sequence shown here is derived from an EMBL/GenBank/DDBJ whole genome shotgun (WGS) entry which is preliminary data.</text>
</comment>
<feature type="compositionally biased region" description="Acidic residues" evidence="1">
    <location>
        <begin position="12"/>
        <end position="27"/>
    </location>
</feature>
<accession>A0A834PCZ3</accession>